<feature type="non-terminal residue" evidence="1">
    <location>
        <position position="1"/>
    </location>
</feature>
<sequence>ICLGGTSLTSGADCSGFTMSLFKNLDIV</sequence>
<dbReference type="AlphaFoldDB" id="K1SXY2"/>
<gene>
    <name evidence="1" type="ORF">LEA_13758</name>
</gene>
<accession>K1SXY2</accession>
<name>K1SXY2_9ZZZZ</name>
<proteinExistence type="predicted"/>
<evidence type="ECO:0000313" key="1">
    <source>
        <dbReference type="EMBL" id="EKC58650.1"/>
    </source>
</evidence>
<protein>
    <submittedName>
        <fullName evidence="1">Uncharacterized protein</fullName>
    </submittedName>
</protein>
<comment type="caution">
    <text evidence="1">The sequence shown here is derived from an EMBL/GenBank/DDBJ whole genome shotgun (WGS) entry which is preliminary data.</text>
</comment>
<dbReference type="EMBL" id="AJWY01009338">
    <property type="protein sequence ID" value="EKC58650.1"/>
    <property type="molecule type" value="Genomic_DNA"/>
</dbReference>
<reference evidence="1" key="1">
    <citation type="journal article" date="2013" name="Environ. Microbiol.">
        <title>Microbiota from the distal guts of lean and obese adolescents exhibit partial functional redundancy besides clear differences in community structure.</title>
        <authorList>
            <person name="Ferrer M."/>
            <person name="Ruiz A."/>
            <person name="Lanza F."/>
            <person name="Haange S.B."/>
            <person name="Oberbach A."/>
            <person name="Till H."/>
            <person name="Bargiela R."/>
            <person name="Campoy C."/>
            <person name="Segura M.T."/>
            <person name="Richter M."/>
            <person name="von Bergen M."/>
            <person name="Seifert J."/>
            <person name="Suarez A."/>
        </authorList>
    </citation>
    <scope>NUCLEOTIDE SEQUENCE</scope>
</reference>
<organism evidence="1">
    <name type="scientific">human gut metagenome</name>
    <dbReference type="NCBI Taxonomy" id="408170"/>
    <lineage>
        <taxon>unclassified sequences</taxon>
        <taxon>metagenomes</taxon>
        <taxon>organismal metagenomes</taxon>
    </lineage>
</organism>